<dbReference type="Proteomes" id="UP000662747">
    <property type="component" value="Chromosome"/>
</dbReference>
<dbReference type="EMBL" id="CP071090">
    <property type="protein sequence ID" value="QSQ24642.1"/>
    <property type="molecule type" value="Genomic_DNA"/>
</dbReference>
<protein>
    <recommendedName>
        <fullName evidence="4">Lipoprotein</fullName>
    </recommendedName>
</protein>
<name>A0ABX7P0E7_9BACT</name>
<organism evidence="2 3">
    <name type="scientific">Pyxidicoccus parkwayensis</name>
    <dbReference type="NCBI Taxonomy" id="2813578"/>
    <lineage>
        <taxon>Bacteria</taxon>
        <taxon>Pseudomonadati</taxon>
        <taxon>Myxococcota</taxon>
        <taxon>Myxococcia</taxon>
        <taxon>Myxococcales</taxon>
        <taxon>Cystobacterineae</taxon>
        <taxon>Myxococcaceae</taxon>
        <taxon>Pyxidicoccus</taxon>
    </lineage>
</organism>
<accession>A0ABX7P0E7</accession>
<evidence type="ECO:0000256" key="1">
    <source>
        <dbReference type="SAM" id="SignalP"/>
    </source>
</evidence>
<dbReference type="RefSeq" id="WP_206726203.1">
    <property type="nucleotide sequence ID" value="NZ_CP071090.1"/>
</dbReference>
<feature type="signal peptide" evidence="1">
    <location>
        <begin position="1"/>
        <end position="23"/>
    </location>
</feature>
<proteinExistence type="predicted"/>
<keyword evidence="1" id="KW-0732">Signal</keyword>
<reference evidence="2 3" key="1">
    <citation type="submission" date="2021-02" db="EMBL/GenBank/DDBJ databases">
        <title>De Novo genome assembly of isolated myxobacteria.</title>
        <authorList>
            <person name="Stevens D.C."/>
        </authorList>
    </citation>
    <scope>NUCLEOTIDE SEQUENCE [LARGE SCALE GENOMIC DNA]</scope>
    <source>
        <strain evidence="3">SCPEA02</strain>
    </source>
</reference>
<evidence type="ECO:0008006" key="4">
    <source>
        <dbReference type="Google" id="ProtNLM"/>
    </source>
</evidence>
<evidence type="ECO:0000313" key="2">
    <source>
        <dbReference type="EMBL" id="QSQ24642.1"/>
    </source>
</evidence>
<gene>
    <name evidence="2" type="ORF">JY651_06750</name>
</gene>
<keyword evidence="3" id="KW-1185">Reference proteome</keyword>
<sequence>MTRVFRAAPRLLLVLSSLLLVNACSRGGGGSGGLQADVAAHCSDLQRNAQMMALGYRQGLNDLPHLGGELTGGLLTKFYGEATWCARVRSEGQKELVKLTQELSILLDEIATRAPEAAQGKRVGEGWSAPDASSARAEVSAKLDRVAVIVAEINKRPLKN</sequence>
<feature type="chain" id="PRO_5046091338" description="Lipoprotein" evidence="1">
    <location>
        <begin position="24"/>
        <end position="160"/>
    </location>
</feature>
<evidence type="ECO:0000313" key="3">
    <source>
        <dbReference type="Proteomes" id="UP000662747"/>
    </source>
</evidence>